<sequence length="142" mass="15462">MRNGFTLIELMIVVAIIAIIMTIVIPGYSSYKKRTNRTDVQTEMMNVAQRMSSYKLANFKFPVDNAVNPLAGGVSYPKTGNALFTLEFTLLTDQSWVMMATPVPGSSQDGDGVICLNDLGQKFWDKGAAACVLGASSVWDGR</sequence>
<proteinExistence type="predicted"/>
<comment type="caution">
    <text evidence="3">The sequence shown here is derived from an EMBL/GenBank/DDBJ whole genome shotgun (WGS) entry which is preliminary data.</text>
</comment>
<keyword evidence="1" id="KW-0488">Methylation</keyword>
<dbReference type="InterPro" id="IPR031982">
    <property type="entry name" value="PilE-like"/>
</dbReference>
<dbReference type="Pfam" id="PF16732">
    <property type="entry name" value="ComP_DUS"/>
    <property type="match status" value="1"/>
</dbReference>
<dbReference type="RefSeq" id="WP_317084312.1">
    <property type="nucleotide sequence ID" value="NZ_JASVDY010000003.1"/>
</dbReference>
<organism evidence="3 4">
    <name type="scientific">Acinetobacter chinensis</name>
    <dbReference type="NCBI Taxonomy" id="2004650"/>
    <lineage>
        <taxon>Bacteria</taxon>
        <taxon>Pseudomonadati</taxon>
        <taxon>Pseudomonadota</taxon>
        <taxon>Gammaproteobacteria</taxon>
        <taxon>Moraxellales</taxon>
        <taxon>Moraxellaceae</taxon>
        <taxon>Acinetobacter</taxon>
    </lineage>
</organism>
<dbReference type="SUPFAM" id="SSF54523">
    <property type="entry name" value="Pili subunits"/>
    <property type="match status" value="1"/>
</dbReference>
<protein>
    <submittedName>
        <fullName evidence="3">Type IV pilin protein</fullName>
    </submittedName>
</protein>
<accession>A0ABU3WG10</accession>
<dbReference type="Gene3D" id="3.30.700.10">
    <property type="entry name" value="Glycoprotein, Type 4 Pilin"/>
    <property type="match status" value="1"/>
</dbReference>
<dbReference type="InterPro" id="IPR012902">
    <property type="entry name" value="N_methyl_site"/>
</dbReference>
<dbReference type="InterPro" id="IPR000983">
    <property type="entry name" value="Bac_GSPG_pilin"/>
</dbReference>
<evidence type="ECO:0000256" key="2">
    <source>
        <dbReference type="SAM" id="Phobius"/>
    </source>
</evidence>
<dbReference type="Proteomes" id="UP001278188">
    <property type="component" value="Unassembled WGS sequence"/>
</dbReference>
<dbReference type="PANTHER" id="PTHR30093">
    <property type="entry name" value="GENERAL SECRETION PATHWAY PROTEIN G"/>
    <property type="match status" value="1"/>
</dbReference>
<reference evidence="3 4" key="1">
    <citation type="submission" date="2023-06" db="EMBL/GenBank/DDBJ databases">
        <title>Genomic Analysis of Acinetobacter Strains Recovered from South Australian Aquatic Samples provides Insights into the Circulation of Antibiotic Resistance determinants in the Environment.</title>
        <authorList>
            <person name="Tobin L."/>
            <person name="Jarocki V.M."/>
            <person name="Kenyon J."/>
            <person name="Drigo B."/>
            <person name="Donner E."/>
            <person name="Djordjevic S.P."/>
            <person name="Hamidian M."/>
        </authorList>
    </citation>
    <scope>NUCLEOTIDE SEQUENCE [LARGE SCALE GENOMIC DNA]</scope>
    <source>
        <strain evidence="3 4">SAAc652</strain>
    </source>
</reference>
<dbReference type="PRINTS" id="PR00813">
    <property type="entry name" value="BCTERIALGSPG"/>
</dbReference>
<name>A0ABU3WG10_9GAMM</name>
<keyword evidence="2" id="KW-1133">Transmembrane helix</keyword>
<keyword evidence="2" id="KW-0812">Transmembrane</keyword>
<evidence type="ECO:0000313" key="3">
    <source>
        <dbReference type="EMBL" id="MDV2469349.1"/>
    </source>
</evidence>
<evidence type="ECO:0000313" key="4">
    <source>
        <dbReference type="Proteomes" id="UP001278188"/>
    </source>
</evidence>
<keyword evidence="2" id="KW-0472">Membrane</keyword>
<dbReference type="EMBL" id="JASVDY010000003">
    <property type="protein sequence ID" value="MDV2469349.1"/>
    <property type="molecule type" value="Genomic_DNA"/>
</dbReference>
<dbReference type="PANTHER" id="PTHR30093:SF47">
    <property type="entry name" value="TYPE IV PILUS NON-CORE MINOR PILIN PILE"/>
    <property type="match status" value="1"/>
</dbReference>
<dbReference type="InterPro" id="IPR045584">
    <property type="entry name" value="Pilin-like"/>
</dbReference>
<evidence type="ECO:0000256" key="1">
    <source>
        <dbReference type="ARBA" id="ARBA00022481"/>
    </source>
</evidence>
<dbReference type="Pfam" id="PF07963">
    <property type="entry name" value="N_methyl"/>
    <property type="match status" value="1"/>
</dbReference>
<feature type="transmembrane region" description="Helical" evidence="2">
    <location>
        <begin position="6"/>
        <end position="28"/>
    </location>
</feature>
<keyword evidence="4" id="KW-1185">Reference proteome</keyword>
<gene>
    <name evidence="3" type="ORF">QR674_10160</name>
</gene>
<dbReference type="NCBIfam" id="TIGR02532">
    <property type="entry name" value="IV_pilin_GFxxxE"/>
    <property type="match status" value="1"/>
</dbReference>